<evidence type="ECO:0000256" key="6">
    <source>
        <dbReference type="SAM" id="Phobius"/>
    </source>
</evidence>
<dbReference type="InterPro" id="IPR010071">
    <property type="entry name" value="AA_adenyl_dom"/>
</dbReference>
<dbReference type="GO" id="GO:0005737">
    <property type="term" value="C:cytoplasm"/>
    <property type="evidence" value="ECO:0007669"/>
    <property type="project" value="TreeGrafter"/>
</dbReference>
<keyword evidence="6" id="KW-0472">Membrane</keyword>
<keyword evidence="2" id="KW-0597">Phosphoprotein</keyword>
<dbReference type="Gene3D" id="3.40.50.12780">
    <property type="entry name" value="N-terminal domain of ligase-like"/>
    <property type="match status" value="1"/>
</dbReference>
<dbReference type="SUPFAM" id="SSF51161">
    <property type="entry name" value="Trimeric LpxA-like enzymes"/>
    <property type="match status" value="3"/>
</dbReference>
<dbReference type="InterPro" id="IPR045851">
    <property type="entry name" value="AMP-bd_C_sf"/>
</dbReference>
<dbReference type="GO" id="GO:0044550">
    <property type="term" value="P:secondary metabolite biosynthetic process"/>
    <property type="evidence" value="ECO:0007669"/>
    <property type="project" value="TreeGrafter"/>
</dbReference>
<dbReference type="EMBL" id="SOHM01000002">
    <property type="protein sequence ID" value="TFD95235.1"/>
    <property type="molecule type" value="Genomic_DNA"/>
</dbReference>
<dbReference type="InterPro" id="IPR036736">
    <property type="entry name" value="ACP-like_sf"/>
</dbReference>
<feature type="transmembrane region" description="Helical" evidence="6">
    <location>
        <begin position="935"/>
        <end position="964"/>
    </location>
</feature>
<dbReference type="CDD" id="cd05930">
    <property type="entry name" value="A_NRPS"/>
    <property type="match status" value="1"/>
</dbReference>
<feature type="transmembrane region" description="Helical" evidence="6">
    <location>
        <begin position="1179"/>
        <end position="1204"/>
    </location>
</feature>
<dbReference type="InterPro" id="IPR029058">
    <property type="entry name" value="AB_hydrolase_fold"/>
</dbReference>
<gene>
    <name evidence="8" type="ORF">E3T61_00955</name>
</gene>
<keyword evidence="1" id="KW-0596">Phosphopantetheine</keyword>
<dbReference type="InterPro" id="IPR042099">
    <property type="entry name" value="ANL_N_sf"/>
</dbReference>
<dbReference type="NCBIfam" id="TIGR01733">
    <property type="entry name" value="AA-adenyl-dom"/>
    <property type="match status" value="1"/>
</dbReference>
<dbReference type="SUPFAM" id="SSF47336">
    <property type="entry name" value="ACP-like"/>
    <property type="match status" value="1"/>
</dbReference>
<evidence type="ECO:0000256" key="3">
    <source>
        <dbReference type="ARBA" id="ARBA00022679"/>
    </source>
</evidence>
<dbReference type="OrthoDB" id="2472181at2"/>
<dbReference type="Pfam" id="PF00501">
    <property type="entry name" value="AMP-binding"/>
    <property type="match status" value="1"/>
</dbReference>
<dbReference type="PANTHER" id="PTHR45527">
    <property type="entry name" value="NONRIBOSOMAL PEPTIDE SYNTHETASE"/>
    <property type="match status" value="1"/>
</dbReference>
<dbReference type="PROSITE" id="PS00101">
    <property type="entry name" value="HEXAPEP_TRANSFERASES"/>
    <property type="match status" value="1"/>
</dbReference>
<dbReference type="Gene3D" id="3.40.50.1820">
    <property type="entry name" value="alpha/beta hydrolase"/>
    <property type="match status" value="1"/>
</dbReference>
<dbReference type="GO" id="GO:0043041">
    <property type="term" value="P:amino acid activation for nonribosomal peptide biosynthetic process"/>
    <property type="evidence" value="ECO:0007669"/>
    <property type="project" value="TreeGrafter"/>
</dbReference>
<reference evidence="8 9" key="1">
    <citation type="submission" date="2019-03" db="EMBL/GenBank/DDBJ databases">
        <title>Genomics of glacier-inhabiting Cryobacterium strains.</title>
        <authorList>
            <person name="Liu Q."/>
            <person name="Xin Y.-H."/>
        </authorList>
    </citation>
    <scope>NUCLEOTIDE SEQUENCE [LARGE SCALE GENOMIC DNA]</scope>
    <source>
        <strain evidence="8 9">Sr59</strain>
    </source>
</reference>
<evidence type="ECO:0000256" key="2">
    <source>
        <dbReference type="ARBA" id="ARBA00022553"/>
    </source>
</evidence>
<sequence>MNGCDVRSPAGYLIALGWPRRGCRESRTGACVPPNHPEPDKRSADSLAQTVTAPASTAAANTPRTHATETGTVATPENEQADNEQVAHEQGVLDAGHLVHPERTLVEILLATAEEHPTALALEDAAGALSYRRLVRLVNDQAVRLSQAGVRRGDTVGIRIPSGTRELYLSILATLVVGAAYVPVDADDPEERARLVFGEARVVGVIGAHGVFTVRDGLDAGVLTDRPLAAEEDPSLAHWGEPMPGPDDDAWIIFTSGSTGVPKGVAVSHRSAAAFVDAEAGLFLANEPIGPGDRVLAGLSVAFDASCEEMWLAWRNGACLVPAPRSLVRSGADLGPWLIAHGITVVSTVPTLAALWPEEALENVRLVIFGGEACPPELAARISARGREVWNTYGPTEATVVACGALLDGSDPVRIGLPLDGWSLAVVDPAGQRVRAGETGELIIGGVGLARYLDTAQDALKYAPHGELGWERAYRSGDLVRFDPEGLVFVGRADDQIKLGGRRIELGEIDAALQALPGVAGAAAVVQTTPAGNQVLVGYLSLVDSVPENPGAFDLPAATAALRVALPAALVPLLTVVESIPTRTSGKVDRAALPWPLPSLAGADAAGTDALSATAAWLAEHWAAILGLPVADADSDFFAYGGGSLSAAQFVSAIRERFPDTRISDIYDHPRIGSLADELDGRTPPAARATRQVLPTPARTGLLQSLLSVPLHLLVGARWLVYLAAANNVLAAAGASFAPTVSWWAVLAGFVLLVTPLGKMGISVAAARLLLRGVKPGNYPRGGSVHLRLWLAEQVAHFVDAASLAGAPWISYYARLLGARIEPGVDLHSVPPVTGLLSIGERAAIEPEVDLAGYWLDGDTLRIGRVRIGAEAVIGSRSTLLGGAKIGEGAEIEPGSAVSGRVPRGERWAGSPASRVGSARRAWPAERPANARRWLLAYGAGSVGLTAIPTAAVLLGVLIIGLVIGDAASLGTAAGRAALAVPPAVLAAGLLYAGAVIGAVRLLGLGLTEGHHPVRSRVGWQVWMTERLLDGARTLLFPLYASLLTPVWLRLLGAKVGPGVEASTVLLVPSLTTIAPGAFLADDTMVACYELGGGWMRIGRAKIGRRAFLGNSGIAGPGRTVPRDGLVAVLSSTPKKAKRGSSWLGNPPARLRRRVTDMDEGRTFHPPARLRLARSLWEVLRLVPVFASAWIALGVLATLEVFWLLGGPGLALLVSGIVLIAAGAAAAALTTAAKWLLVGRIRAAEHPLWSSFIWRNEVSDTFVEMVARPWFAQNAAGTPWLALWLRSLGATVGRGVWCESYWLPEADLVTLAAGSSVNRGCVVQTHLFHDRIMQLDTVHIGAGGTLGPNSVILPAARIDDHATVGPGSLVMRGERVPTDSLWSGNPIAPWHRPPWKT</sequence>
<feature type="transmembrane region" description="Helical" evidence="6">
    <location>
        <begin position="744"/>
        <end position="771"/>
    </location>
</feature>
<dbReference type="PROSITE" id="PS00455">
    <property type="entry name" value="AMP_BINDING"/>
    <property type="match status" value="1"/>
</dbReference>
<organism evidence="8 9">
    <name type="scientific">Cryobacterium lactosi</name>
    <dbReference type="NCBI Taxonomy" id="1259202"/>
    <lineage>
        <taxon>Bacteria</taxon>
        <taxon>Bacillati</taxon>
        <taxon>Actinomycetota</taxon>
        <taxon>Actinomycetes</taxon>
        <taxon>Micrococcales</taxon>
        <taxon>Microbacteriaceae</taxon>
        <taxon>Cryobacterium</taxon>
    </lineage>
</organism>
<dbReference type="Proteomes" id="UP000298468">
    <property type="component" value="Unassembled WGS sequence"/>
</dbReference>
<keyword evidence="4" id="KW-0677">Repeat</keyword>
<dbReference type="InterPro" id="IPR018357">
    <property type="entry name" value="Hexapep_transf_CS"/>
</dbReference>
<dbReference type="GO" id="GO:0031177">
    <property type="term" value="F:phosphopantetheine binding"/>
    <property type="evidence" value="ECO:0007669"/>
    <property type="project" value="InterPro"/>
</dbReference>
<keyword evidence="9" id="KW-1185">Reference proteome</keyword>
<feature type="domain" description="Carrier" evidence="7">
    <location>
        <begin position="609"/>
        <end position="683"/>
    </location>
</feature>
<dbReference type="InterPro" id="IPR012728">
    <property type="entry name" value="Pls/PosA_C"/>
</dbReference>
<comment type="caution">
    <text evidence="8">The sequence shown here is derived from an EMBL/GenBank/DDBJ whole genome shotgun (WGS) entry which is preliminary data.</text>
</comment>
<proteinExistence type="predicted"/>
<evidence type="ECO:0000256" key="4">
    <source>
        <dbReference type="ARBA" id="ARBA00022737"/>
    </source>
</evidence>
<feature type="transmembrane region" description="Helical" evidence="6">
    <location>
        <begin position="984"/>
        <end position="1007"/>
    </location>
</feature>
<dbReference type="InterPro" id="IPR009081">
    <property type="entry name" value="PP-bd_ACP"/>
</dbReference>
<dbReference type="PROSITE" id="PS50075">
    <property type="entry name" value="CARRIER"/>
    <property type="match status" value="1"/>
</dbReference>
<dbReference type="PANTHER" id="PTHR45527:SF1">
    <property type="entry name" value="FATTY ACID SYNTHASE"/>
    <property type="match status" value="1"/>
</dbReference>
<keyword evidence="3" id="KW-0808">Transferase</keyword>
<evidence type="ECO:0000256" key="1">
    <source>
        <dbReference type="ARBA" id="ARBA00022450"/>
    </source>
</evidence>
<evidence type="ECO:0000313" key="9">
    <source>
        <dbReference type="Proteomes" id="UP000298468"/>
    </source>
</evidence>
<dbReference type="GO" id="GO:0016740">
    <property type="term" value="F:transferase activity"/>
    <property type="evidence" value="ECO:0007669"/>
    <property type="project" value="UniProtKB-KW"/>
</dbReference>
<dbReference type="InterPro" id="IPR020845">
    <property type="entry name" value="AMP-binding_CS"/>
</dbReference>
<accession>A0A4R9C1Y2</accession>
<feature type="region of interest" description="Disordered" evidence="5">
    <location>
        <begin position="29"/>
        <end position="66"/>
    </location>
</feature>
<evidence type="ECO:0000256" key="5">
    <source>
        <dbReference type="SAM" id="MobiDB-lite"/>
    </source>
</evidence>
<keyword evidence="6" id="KW-0812">Transmembrane</keyword>
<name>A0A4R9C1Y2_9MICO</name>
<dbReference type="Gene3D" id="2.160.10.10">
    <property type="entry name" value="Hexapeptide repeat proteins"/>
    <property type="match status" value="2"/>
</dbReference>
<protein>
    <submittedName>
        <fullName evidence="8">Amino acid adenylation domain-containing protein</fullName>
    </submittedName>
</protein>
<dbReference type="Pfam" id="PF00550">
    <property type="entry name" value="PP-binding"/>
    <property type="match status" value="1"/>
</dbReference>
<evidence type="ECO:0000313" key="8">
    <source>
        <dbReference type="EMBL" id="TFD95235.1"/>
    </source>
</evidence>
<dbReference type="SMART" id="SM00823">
    <property type="entry name" value="PKS_PP"/>
    <property type="match status" value="1"/>
</dbReference>
<feature type="transmembrane region" description="Helical" evidence="6">
    <location>
        <begin position="1210"/>
        <end position="1232"/>
    </location>
</feature>
<dbReference type="Gene3D" id="3.30.300.30">
    <property type="match status" value="1"/>
</dbReference>
<evidence type="ECO:0000259" key="7">
    <source>
        <dbReference type="PROSITE" id="PS50075"/>
    </source>
</evidence>
<feature type="compositionally biased region" description="Low complexity" evidence="5">
    <location>
        <begin position="48"/>
        <end position="65"/>
    </location>
</feature>
<dbReference type="InterPro" id="IPR011004">
    <property type="entry name" value="Trimer_LpxA-like_sf"/>
</dbReference>
<dbReference type="NCBIfam" id="TIGR02353">
    <property type="entry name" value="NRPS_term_dom"/>
    <property type="match status" value="1"/>
</dbReference>
<keyword evidence="6" id="KW-1133">Transmembrane helix</keyword>
<dbReference type="InterPro" id="IPR000873">
    <property type="entry name" value="AMP-dep_synth/lig_dom"/>
</dbReference>
<dbReference type="InterPro" id="IPR020806">
    <property type="entry name" value="PKS_PP-bd"/>
</dbReference>
<dbReference type="SUPFAM" id="SSF56801">
    <property type="entry name" value="Acetyl-CoA synthetase-like"/>
    <property type="match status" value="1"/>
</dbReference>
<feature type="transmembrane region" description="Helical" evidence="6">
    <location>
        <begin position="719"/>
        <end position="738"/>
    </location>
</feature>